<feature type="compositionally biased region" description="Basic and acidic residues" evidence="1">
    <location>
        <begin position="53"/>
        <end position="62"/>
    </location>
</feature>
<evidence type="ECO:0000313" key="2">
    <source>
        <dbReference type="EnsemblProtists" id="Phyra75887"/>
    </source>
</evidence>
<dbReference type="HOGENOM" id="CLU_1307004_0_0_1"/>
<reference evidence="3" key="1">
    <citation type="journal article" date="2006" name="Science">
        <title>Phytophthora genome sequences uncover evolutionary origins and mechanisms of pathogenesis.</title>
        <authorList>
            <person name="Tyler B.M."/>
            <person name="Tripathy S."/>
            <person name="Zhang X."/>
            <person name="Dehal P."/>
            <person name="Jiang R.H."/>
            <person name="Aerts A."/>
            <person name="Arredondo F.D."/>
            <person name="Baxter L."/>
            <person name="Bensasson D."/>
            <person name="Beynon J.L."/>
            <person name="Chapman J."/>
            <person name="Damasceno C.M."/>
            <person name="Dorrance A.E."/>
            <person name="Dou D."/>
            <person name="Dickerman A.W."/>
            <person name="Dubchak I.L."/>
            <person name="Garbelotto M."/>
            <person name="Gijzen M."/>
            <person name="Gordon S.G."/>
            <person name="Govers F."/>
            <person name="Grunwald N.J."/>
            <person name="Huang W."/>
            <person name="Ivors K.L."/>
            <person name="Jones R.W."/>
            <person name="Kamoun S."/>
            <person name="Krampis K."/>
            <person name="Lamour K.H."/>
            <person name="Lee M.K."/>
            <person name="McDonald W.H."/>
            <person name="Medina M."/>
            <person name="Meijer H.J."/>
            <person name="Nordberg E.K."/>
            <person name="Maclean D.J."/>
            <person name="Ospina-Giraldo M.D."/>
            <person name="Morris P.F."/>
            <person name="Phuntumart V."/>
            <person name="Putnam N.H."/>
            <person name="Rash S."/>
            <person name="Rose J.K."/>
            <person name="Sakihama Y."/>
            <person name="Salamov A.A."/>
            <person name="Savidor A."/>
            <person name="Scheuring C.F."/>
            <person name="Smith B.M."/>
            <person name="Sobral B.W."/>
            <person name="Terry A."/>
            <person name="Torto-Alalibo T.A."/>
            <person name="Win J."/>
            <person name="Xu Z."/>
            <person name="Zhang H."/>
            <person name="Grigoriev I.V."/>
            <person name="Rokhsar D.S."/>
            <person name="Boore J.L."/>
        </authorList>
    </citation>
    <scope>NUCLEOTIDE SEQUENCE [LARGE SCALE GENOMIC DNA]</scope>
    <source>
        <strain evidence="3">Pr102</strain>
    </source>
</reference>
<proteinExistence type="predicted"/>
<dbReference type="EMBL" id="DS566012">
    <property type="status" value="NOT_ANNOTATED_CDS"/>
    <property type="molecule type" value="Genomic_DNA"/>
</dbReference>
<feature type="region of interest" description="Disordered" evidence="1">
    <location>
        <begin position="16"/>
        <end position="88"/>
    </location>
</feature>
<protein>
    <submittedName>
        <fullName evidence="2">Uncharacterized protein</fullName>
    </submittedName>
</protein>
<accession>H3GIJ4</accession>
<dbReference type="OrthoDB" id="90803at2759"/>
<keyword evidence="3" id="KW-1185">Reference proteome</keyword>
<feature type="compositionally biased region" description="Polar residues" evidence="1">
    <location>
        <begin position="76"/>
        <end position="87"/>
    </location>
</feature>
<dbReference type="InParanoid" id="H3GIJ4"/>
<dbReference type="RefSeq" id="XP_067742395.1">
    <property type="nucleotide sequence ID" value="XM_067894747.1"/>
</dbReference>
<reference evidence="2" key="2">
    <citation type="submission" date="2015-06" db="UniProtKB">
        <authorList>
            <consortium name="EnsemblProtists"/>
        </authorList>
    </citation>
    <scope>IDENTIFICATION</scope>
    <source>
        <strain evidence="2">Pr102</strain>
    </source>
</reference>
<dbReference type="eggNOG" id="ENOG502SS3E">
    <property type="taxonomic scope" value="Eukaryota"/>
</dbReference>
<sequence>MNGTLQLATYQDGLEAMNQLEAPMPAPRATAESTRTPSSAVLAGPSPPLVLAKEAKHDRPELDQEDDEQAQDNQQCGDYSGSQQGLNGCSLDDASEPMVNYDGFESLGRSFGTACLTRFVLADDDGDDDVVNVRSPIICKPASSNDACSRSATLSPTCVSALGHDEVQGSAEPSWTIQEFQEYLGMLEMLEEVCSSSEMCLSADSLGQMERLLTSLLPQGV</sequence>
<organism evidence="2 3">
    <name type="scientific">Phytophthora ramorum</name>
    <name type="common">Sudden oak death agent</name>
    <dbReference type="NCBI Taxonomy" id="164328"/>
    <lineage>
        <taxon>Eukaryota</taxon>
        <taxon>Sar</taxon>
        <taxon>Stramenopiles</taxon>
        <taxon>Oomycota</taxon>
        <taxon>Peronosporomycetes</taxon>
        <taxon>Peronosporales</taxon>
        <taxon>Peronosporaceae</taxon>
        <taxon>Phytophthora</taxon>
    </lineage>
</organism>
<dbReference type="Proteomes" id="UP000005238">
    <property type="component" value="Unassembled WGS sequence"/>
</dbReference>
<evidence type="ECO:0000313" key="3">
    <source>
        <dbReference type="Proteomes" id="UP000005238"/>
    </source>
</evidence>
<dbReference type="AlphaFoldDB" id="H3GIJ4"/>
<dbReference type="EnsemblProtists" id="Phyra75887">
    <property type="protein sequence ID" value="Phyra75887"/>
    <property type="gene ID" value="Phyra75887"/>
</dbReference>
<dbReference type="VEuPathDB" id="FungiDB:KRP23_9218"/>
<dbReference type="VEuPathDB" id="FungiDB:KRP22_1751"/>
<evidence type="ECO:0000256" key="1">
    <source>
        <dbReference type="SAM" id="MobiDB-lite"/>
    </source>
</evidence>
<dbReference type="GeneID" id="94230524"/>
<name>H3GIJ4_PHYRM</name>